<proteinExistence type="predicted"/>
<protein>
    <submittedName>
        <fullName evidence="1">Uncharacterized protein</fullName>
    </submittedName>
</protein>
<dbReference type="EMBL" id="JACHBG010000003">
    <property type="protein sequence ID" value="MBB6484798.1"/>
    <property type="molecule type" value="Genomic_DNA"/>
</dbReference>
<name>A0A7X0IQF8_9HYPH</name>
<organism evidence="1 2">
    <name type="scientific">Rhizobium lusitanum</name>
    <dbReference type="NCBI Taxonomy" id="293958"/>
    <lineage>
        <taxon>Bacteria</taxon>
        <taxon>Pseudomonadati</taxon>
        <taxon>Pseudomonadota</taxon>
        <taxon>Alphaproteobacteria</taxon>
        <taxon>Hyphomicrobiales</taxon>
        <taxon>Rhizobiaceae</taxon>
        <taxon>Rhizobium/Agrobacterium group</taxon>
        <taxon>Rhizobium</taxon>
    </lineage>
</organism>
<gene>
    <name evidence="1" type="ORF">GGD46_002076</name>
</gene>
<evidence type="ECO:0000313" key="1">
    <source>
        <dbReference type="EMBL" id="MBB6484798.1"/>
    </source>
</evidence>
<dbReference type="AlphaFoldDB" id="A0A7X0IQF8"/>
<sequence length="33" mass="3565">MELLGDGPVRLQGILSHIGLCKRLMNAASDDIK</sequence>
<evidence type="ECO:0000313" key="2">
    <source>
        <dbReference type="Proteomes" id="UP000565576"/>
    </source>
</evidence>
<comment type="caution">
    <text evidence="1">The sequence shown here is derived from an EMBL/GenBank/DDBJ whole genome shotgun (WGS) entry which is preliminary data.</text>
</comment>
<dbReference type="Proteomes" id="UP000565576">
    <property type="component" value="Unassembled WGS sequence"/>
</dbReference>
<reference evidence="1 2" key="1">
    <citation type="submission" date="2020-08" db="EMBL/GenBank/DDBJ databases">
        <title>Genomic Encyclopedia of Type Strains, Phase IV (KMG-V): Genome sequencing to study the core and pangenomes of soil and plant-associated prokaryotes.</title>
        <authorList>
            <person name="Whitman W."/>
        </authorList>
    </citation>
    <scope>NUCLEOTIDE SEQUENCE [LARGE SCALE GENOMIC DNA]</scope>
    <source>
        <strain evidence="1 2">SEMIA 4060</strain>
    </source>
</reference>
<accession>A0A7X0IQF8</accession>